<dbReference type="Pfam" id="PF01476">
    <property type="entry name" value="LysM"/>
    <property type="match status" value="1"/>
</dbReference>
<dbReference type="PROSITE" id="PS51782">
    <property type="entry name" value="LYSM"/>
    <property type="match status" value="1"/>
</dbReference>
<feature type="domain" description="LysM" evidence="1">
    <location>
        <begin position="43"/>
        <end position="95"/>
    </location>
</feature>
<sequence length="108" mass="12576">MIRIFNRHIMTKSYSWLILFVLTAIAFFSLTNNVIADNNRDYQVIHVQQGDNLWKIANRYRGETNHLSNVAFVKWVEGKNGINGDQIVPDQRLIIPVLKDHIGKNKKQ</sequence>
<keyword evidence="3" id="KW-1185">Reference proteome</keyword>
<dbReference type="InterPro" id="IPR036779">
    <property type="entry name" value="LysM_dom_sf"/>
</dbReference>
<evidence type="ECO:0000313" key="2">
    <source>
        <dbReference type="EMBL" id="MBM7658866.1"/>
    </source>
</evidence>
<evidence type="ECO:0000313" key="3">
    <source>
        <dbReference type="Proteomes" id="UP000823201"/>
    </source>
</evidence>
<dbReference type="Proteomes" id="UP000823201">
    <property type="component" value="Unassembled WGS sequence"/>
</dbReference>
<gene>
    <name evidence="2" type="ORF">JOC27_002329</name>
</gene>
<name>A0ABS2QAP4_9BACL</name>
<dbReference type="InterPro" id="IPR018392">
    <property type="entry name" value="LysM"/>
</dbReference>
<evidence type="ECO:0000259" key="1">
    <source>
        <dbReference type="PROSITE" id="PS51782"/>
    </source>
</evidence>
<dbReference type="RefSeq" id="WP_205007415.1">
    <property type="nucleotide sequence ID" value="NZ_CBCRXA010000024.1"/>
</dbReference>
<dbReference type="EMBL" id="JAFBEV010000025">
    <property type="protein sequence ID" value="MBM7658866.1"/>
    <property type="molecule type" value="Genomic_DNA"/>
</dbReference>
<organism evidence="2 3">
    <name type="scientific">Sporolactobacillus spathodeae</name>
    <dbReference type="NCBI Taxonomy" id="1465502"/>
    <lineage>
        <taxon>Bacteria</taxon>
        <taxon>Bacillati</taxon>
        <taxon>Bacillota</taxon>
        <taxon>Bacilli</taxon>
        <taxon>Bacillales</taxon>
        <taxon>Sporolactobacillaceae</taxon>
        <taxon>Sporolactobacillus</taxon>
    </lineage>
</organism>
<dbReference type="SMART" id="SM00257">
    <property type="entry name" value="LysM"/>
    <property type="match status" value="1"/>
</dbReference>
<reference evidence="2 3" key="1">
    <citation type="submission" date="2021-01" db="EMBL/GenBank/DDBJ databases">
        <title>Genomic Encyclopedia of Type Strains, Phase IV (KMG-IV): sequencing the most valuable type-strain genomes for metagenomic binning, comparative biology and taxonomic classification.</title>
        <authorList>
            <person name="Goeker M."/>
        </authorList>
    </citation>
    <scope>NUCLEOTIDE SEQUENCE [LARGE SCALE GENOMIC DNA]</scope>
    <source>
        <strain evidence="2 3">DSM 100968</strain>
    </source>
</reference>
<dbReference type="SUPFAM" id="SSF54106">
    <property type="entry name" value="LysM domain"/>
    <property type="match status" value="1"/>
</dbReference>
<dbReference type="CDD" id="cd00118">
    <property type="entry name" value="LysM"/>
    <property type="match status" value="1"/>
</dbReference>
<protein>
    <submittedName>
        <fullName evidence="2">LysM repeat protein</fullName>
    </submittedName>
</protein>
<proteinExistence type="predicted"/>
<accession>A0ABS2QAP4</accession>
<comment type="caution">
    <text evidence="2">The sequence shown here is derived from an EMBL/GenBank/DDBJ whole genome shotgun (WGS) entry which is preliminary data.</text>
</comment>
<dbReference type="Gene3D" id="3.10.350.10">
    <property type="entry name" value="LysM domain"/>
    <property type="match status" value="1"/>
</dbReference>